<sequence>MPPPPATLYFLCGKMAAGKSTHAQALAQQHQAVLWVQDELLETLYPGEILNLGDFERCSARLRAALGPGVQAVLHRGIDVVLDFPGNTVRQRQWFRALFEGAGAAHELHWVDASDARCKRQLRQRSAHLPPGSPWTTEAEFDAVTAFFQAPTADEGFHVVHWPRS</sequence>
<organism evidence="1 2">
    <name type="scientific">Inhella gelatinilytica</name>
    <dbReference type="NCBI Taxonomy" id="2795030"/>
    <lineage>
        <taxon>Bacteria</taxon>
        <taxon>Pseudomonadati</taxon>
        <taxon>Pseudomonadota</taxon>
        <taxon>Betaproteobacteria</taxon>
        <taxon>Burkholderiales</taxon>
        <taxon>Sphaerotilaceae</taxon>
        <taxon>Inhella</taxon>
    </lineage>
</organism>
<dbReference type="GO" id="GO:0005524">
    <property type="term" value="F:ATP binding"/>
    <property type="evidence" value="ECO:0007669"/>
    <property type="project" value="UniProtKB-KW"/>
</dbReference>
<comment type="caution">
    <text evidence="1">The sequence shown here is derived from an EMBL/GenBank/DDBJ whole genome shotgun (WGS) entry which is preliminary data.</text>
</comment>
<keyword evidence="2" id="KW-1185">Reference proteome</keyword>
<accession>A0A931NDD1</accession>
<keyword evidence="1" id="KW-0067">ATP-binding</keyword>
<dbReference type="EMBL" id="JAEDAL010000001">
    <property type="protein sequence ID" value="MBH9552110.1"/>
    <property type="molecule type" value="Genomic_DNA"/>
</dbReference>
<reference evidence="1" key="1">
    <citation type="submission" date="2020-12" db="EMBL/GenBank/DDBJ databases">
        <title>The genome sequence of Inhella sp. 4Y17.</title>
        <authorList>
            <person name="Liu Y."/>
        </authorList>
    </citation>
    <scope>NUCLEOTIDE SEQUENCE</scope>
    <source>
        <strain evidence="1">4Y10</strain>
    </source>
</reference>
<dbReference type="Gene3D" id="3.40.50.300">
    <property type="entry name" value="P-loop containing nucleotide triphosphate hydrolases"/>
    <property type="match status" value="1"/>
</dbReference>
<name>A0A931NDD1_9BURK</name>
<dbReference type="InterPro" id="IPR027417">
    <property type="entry name" value="P-loop_NTPase"/>
</dbReference>
<keyword evidence="1" id="KW-0547">Nucleotide-binding</keyword>
<proteinExistence type="predicted"/>
<evidence type="ECO:0000313" key="1">
    <source>
        <dbReference type="EMBL" id="MBH9552110.1"/>
    </source>
</evidence>
<gene>
    <name evidence="1" type="ORF">I7X43_04520</name>
</gene>
<dbReference type="Pfam" id="PF13671">
    <property type="entry name" value="AAA_33"/>
    <property type="match status" value="1"/>
</dbReference>
<dbReference type="Proteomes" id="UP000620139">
    <property type="component" value="Unassembled WGS sequence"/>
</dbReference>
<dbReference type="AlphaFoldDB" id="A0A931NDD1"/>
<evidence type="ECO:0000313" key="2">
    <source>
        <dbReference type="Proteomes" id="UP000620139"/>
    </source>
</evidence>
<protein>
    <submittedName>
        <fullName evidence="1">ATP-binding protein</fullName>
    </submittedName>
</protein>
<dbReference type="SUPFAM" id="SSF52540">
    <property type="entry name" value="P-loop containing nucleoside triphosphate hydrolases"/>
    <property type="match status" value="1"/>
</dbReference>
<dbReference type="RefSeq" id="WP_198099684.1">
    <property type="nucleotide sequence ID" value="NZ_JAEDAL010000001.1"/>
</dbReference>